<evidence type="ECO:0000313" key="2">
    <source>
        <dbReference type="Proteomes" id="UP000555103"/>
    </source>
</evidence>
<keyword evidence="2" id="KW-1185">Reference proteome</keyword>
<dbReference type="EMBL" id="JACIEP010000002">
    <property type="protein sequence ID" value="MBB4034893.1"/>
    <property type="molecule type" value="Genomic_DNA"/>
</dbReference>
<protein>
    <submittedName>
        <fullName evidence="1">Uncharacterized protein</fullName>
    </submittedName>
</protein>
<dbReference type="AlphaFoldDB" id="A0A840CT33"/>
<comment type="caution">
    <text evidence="1">The sequence shown here is derived from an EMBL/GenBank/DDBJ whole genome shotgun (WGS) entry which is preliminary data.</text>
</comment>
<organism evidence="1 2">
    <name type="scientific">Dysgonomonas hofstadii</name>
    <dbReference type="NCBI Taxonomy" id="637886"/>
    <lineage>
        <taxon>Bacteria</taxon>
        <taxon>Pseudomonadati</taxon>
        <taxon>Bacteroidota</taxon>
        <taxon>Bacteroidia</taxon>
        <taxon>Bacteroidales</taxon>
        <taxon>Dysgonomonadaceae</taxon>
        <taxon>Dysgonomonas</taxon>
    </lineage>
</organism>
<evidence type="ECO:0000313" key="1">
    <source>
        <dbReference type="EMBL" id="MBB4034893.1"/>
    </source>
</evidence>
<dbReference type="RefSeq" id="WP_183305829.1">
    <property type="nucleotide sequence ID" value="NZ_JACIEP010000002.1"/>
</dbReference>
<gene>
    <name evidence="1" type="ORF">GGR21_000780</name>
</gene>
<name>A0A840CT33_9BACT</name>
<reference evidence="1 2" key="1">
    <citation type="submission" date="2020-08" db="EMBL/GenBank/DDBJ databases">
        <title>Genomic Encyclopedia of Type Strains, Phase IV (KMG-IV): sequencing the most valuable type-strain genomes for metagenomic binning, comparative biology and taxonomic classification.</title>
        <authorList>
            <person name="Goeker M."/>
        </authorList>
    </citation>
    <scope>NUCLEOTIDE SEQUENCE [LARGE SCALE GENOMIC DNA]</scope>
    <source>
        <strain evidence="1 2">DSM 104969</strain>
    </source>
</reference>
<dbReference type="Proteomes" id="UP000555103">
    <property type="component" value="Unassembled WGS sequence"/>
</dbReference>
<accession>A0A840CT33</accession>
<sequence>MTAKGTGDDVEYLDVTLGYGFMDVKPKKGAVCLIGIIEGQEVVSFLIDAEEVELMEARADNIVFNEGKNDGIPVSPELTKRLNALEKDLNAVKAIFAAWSPMPNDGGAALKTAIATWSGQQITVTKQSDIEDTKIKH</sequence>
<proteinExistence type="predicted"/>